<evidence type="ECO:0000313" key="1">
    <source>
        <dbReference type="EMBL" id="BBF82338.1"/>
    </source>
</evidence>
<dbReference type="EMBL" id="AP018828">
    <property type="protein sequence ID" value="BBF82338.1"/>
    <property type="molecule type" value="Genomic_DNA"/>
</dbReference>
<sequence length="40" mass="4384">MPGAIAERNGFAAFATDFFVLWPSNLCAERQNGLKDKPIS</sequence>
<organism evidence="1 2">
    <name type="scientific">Asticcacaulis excentricus</name>
    <dbReference type="NCBI Taxonomy" id="78587"/>
    <lineage>
        <taxon>Bacteria</taxon>
        <taxon>Pseudomonadati</taxon>
        <taxon>Pseudomonadota</taxon>
        <taxon>Alphaproteobacteria</taxon>
        <taxon>Caulobacterales</taxon>
        <taxon>Caulobacteraceae</taxon>
        <taxon>Asticcacaulis</taxon>
    </lineage>
</organism>
<gene>
    <name evidence="1" type="ORF">EM6_2973</name>
</gene>
<reference evidence="2" key="1">
    <citation type="journal article" date="2017" name="Biotechnol. Biofuels">
        <title>Evaluation of environmental bacterial communities as a factor affecting the growth of duckweed Lemna minor.</title>
        <authorList>
            <person name="Ishizawa H."/>
            <person name="Kuroda M."/>
            <person name="Morikawa M."/>
            <person name="Ike M."/>
        </authorList>
    </citation>
    <scope>NUCLEOTIDE SEQUENCE [LARGE SCALE GENOMIC DNA]</scope>
    <source>
        <strain evidence="2">M6</strain>
    </source>
</reference>
<dbReference type="AlphaFoldDB" id="A0A3G9GCG6"/>
<accession>A0A3G9GCG6</accession>
<evidence type="ECO:0000313" key="2">
    <source>
        <dbReference type="Proteomes" id="UP000278756"/>
    </source>
</evidence>
<dbReference type="Proteomes" id="UP000278756">
    <property type="component" value="Chromosome 2"/>
</dbReference>
<name>A0A3G9GCG6_9CAUL</name>
<reference evidence="2" key="2">
    <citation type="journal article" date="2017" name="Plant Physiol. Biochem.">
        <title>Differential oxidative and antioxidative response of duckweed Lemna minor toward plant growth promoting/inhibiting bacteria.</title>
        <authorList>
            <person name="Ishizawa H."/>
            <person name="Kuroda M."/>
            <person name="Morikawa M."/>
            <person name="Ike M."/>
        </authorList>
    </citation>
    <scope>NUCLEOTIDE SEQUENCE [LARGE SCALE GENOMIC DNA]</scope>
    <source>
        <strain evidence="2">M6</strain>
    </source>
</reference>
<protein>
    <submittedName>
        <fullName evidence="1">Uncharacterized protein</fullName>
    </submittedName>
</protein>
<proteinExistence type="predicted"/>